<dbReference type="InterPro" id="IPR036866">
    <property type="entry name" value="RibonucZ/Hydroxyglut_hydro"/>
</dbReference>
<reference evidence="3" key="1">
    <citation type="submission" date="2016-07" db="EMBL/GenBank/DDBJ databases">
        <authorList>
            <person name="Florea S."/>
            <person name="Webb J.S."/>
            <person name="Jaromczyk J."/>
            <person name="Schardl C.L."/>
        </authorList>
    </citation>
    <scope>NUCLEOTIDE SEQUENCE [LARGE SCALE GENOMIC DNA]</scope>
    <source>
        <strain evidence="3">IPB1</strain>
    </source>
</reference>
<dbReference type="EMBL" id="MAUJ01000001">
    <property type="protein sequence ID" value="OCQ23526.1"/>
    <property type="molecule type" value="Genomic_DNA"/>
</dbReference>
<organism evidence="2 3">
    <name type="scientific">Pseudoalteromonas luteoviolacea</name>
    <dbReference type="NCBI Taxonomy" id="43657"/>
    <lineage>
        <taxon>Bacteria</taxon>
        <taxon>Pseudomonadati</taxon>
        <taxon>Pseudomonadota</taxon>
        <taxon>Gammaproteobacteria</taxon>
        <taxon>Alteromonadales</taxon>
        <taxon>Pseudoalteromonadaceae</taxon>
        <taxon>Pseudoalteromonas</taxon>
    </lineage>
</organism>
<sequence length="517" mass="58790">MCIFFQFHFAKKQRVISYLLGSVLAFHCHGAAADETVDKIVKRAVEAYGGEALMSLERLQIEEQLYRFSEGQSGFAAHGAHGIQLHKYQQQLQIDYTSKRKVFKRSDQNLIGNYGYYDMTAVDRRFGEGKGYNIDHCLQTIQQTTRISWDSVSLGMEQTVDPLIVKALAESKLQIKHLGTMFIKGRAHNVLGMNKNNIQQTMFFDTSTGLLSRVVHKKDNSKTRFDFLNHTRSSQGIVWAYQTMVSTDQHPNKHVTSRKLTADLANDSLTLIPEKYKPKRSFNFLDFAKPSVKQVAEGVFLVGQDWGFTLFADIGESYVSMGSWQMPNDVFSWKQRLAHLHQFTGGDKPVSHFIVTHHHDDHLIGLQDVIEHGAQLLLLPEHVEAVRTSHSAISPENLTFIQDAMQLANGKIQVFDVPSSHADHNLVVYLAEYKVLFAEDMFGSSFEHGFHSPNSWPSRDVYYRSETLEQKVHSVGIDVQKYVSSHHGRVLSNADFKQALKLVCPPNSELENRLFKE</sequence>
<dbReference type="SUPFAM" id="SSF56281">
    <property type="entry name" value="Metallo-hydrolase/oxidoreductase"/>
    <property type="match status" value="1"/>
</dbReference>
<evidence type="ECO:0000313" key="2">
    <source>
        <dbReference type="EMBL" id="OCQ23526.1"/>
    </source>
</evidence>
<evidence type="ECO:0000259" key="1">
    <source>
        <dbReference type="SMART" id="SM00849"/>
    </source>
</evidence>
<proteinExistence type="predicted"/>
<dbReference type="Gene3D" id="3.60.15.10">
    <property type="entry name" value="Ribonuclease Z/Hydroxyacylglutathione hydrolase-like"/>
    <property type="match status" value="1"/>
</dbReference>
<evidence type="ECO:0000313" key="3">
    <source>
        <dbReference type="Proteomes" id="UP000093366"/>
    </source>
</evidence>
<feature type="domain" description="Metallo-beta-lactamase" evidence="1">
    <location>
        <begin position="288"/>
        <end position="486"/>
    </location>
</feature>
<accession>A0A1C0TW24</accession>
<dbReference type="SMART" id="SM00849">
    <property type="entry name" value="Lactamase_B"/>
    <property type="match status" value="1"/>
</dbReference>
<dbReference type="RefSeq" id="WP_065789543.1">
    <property type="nucleotide sequence ID" value="NZ_MAUJ01000001.1"/>
</dbReference>
<dbReference type="Proteomes" id="UP000093366">
    <property type="component" value="Unassembled WGS sequence"/>
</dbReference>
<name>A0A1C0TW24_9GAMM</name>
<comment type="caution">
    <text evidence="2">The sequence shown here is derived from an EMBL/GenBank/DDBJ whole genome shotgun (WGS) entry which is preliminary data.</text>
</comment>
<dbReference type="AlphaFoldDB" id="A0A1C0TW24"/>
<gene>
    <name evidence="2" type="ORF">A7985_06185</name>
</gene>
<protein>
    <recommendedName>
        <fullName evidence="1">Metallo-beta-lactamase domain-containing protein</fullName>
    </recommendedName>
</protein>
<dbReference type="InterPro" id="IPR001279">
    <property type="entry name" value="Metallo-B-lactamas"/>
</dbReference>
<dbReference type="OrthoDB" id="6301933at2"/>